<dbReference type="InterPro" id="IPR050248">
    <property type="entry name" value="Polysacc_deacetylase_ArnD"/>
</dbReference>
<feature type="domain" description="NodB homology" evidence="2">
    <location>
        <begin position="106"/>
        <end position="289"/>
    </location>
</feature>
<feature type="compositionally biased region" description="Polar residues" evidence="1">
    <location>
        <begin position="36"/>
        <end position="56"/>
    </location>
</feature>
<dbReference type="CDD" id="cd10944">
    <property type="entry name" value="CE4_SmPgdA_like"/>
    <property type="match status" value="1"/>
</dbReference>
<dbReference type="EMBL" id="FNBG01000003">
    <property type="protein sequence ID" value="SDE87198.1"/>
    <property type="molecule type" value="Genomic_DNA"/>
</dbReference>
<dbReference type="RefSeq" id="WP_091226986.1">
    <property type="nucleotide sequence ID" value="NZ_FNBG01000003.1"/>
</dbReference>
<evidence type="ECO:0000259" key="2">
    <source>
        <dbReference type="PROSITE" id="PS51677"/>
    </source>
</evidence>
<evidence type="ECO:0000313" key="4">
    <source>
        <dbReference type="Proteomes" id="UP000198972"/>
    </source>
</evidence>
<proteinExistence type="predicted"/>
<dbReference type="SUPFAM" id="SSF88713">
    <property type="entry name" value="Glycoside hydrolase/deacetylase"/>
    <property type="match status" value="1"/>
</dbReference>
<organism evidence="3 4">
    <name type="scientific">Fontibacillus panacisegetis</name>
    <dbReference type="NCBI Taxonomy" id="670482"/>
    <lineage>
        <taxon>Bacteria</taxon>
        <taxon>Bacillati</taxon>
        <taxon>Bacillota</taxon>
        <taxon>Bacilli</taxon>
        <taxon>Bacillales</taxon>
        <taxon>Paenibacillaceae</taxon>
        <taxon>Fontibacillus</taxon>
    </lineage>
</organism>
<gene>
    <name evidence="3" type="ORF">SAMN04488542_10340</name>
</gene>
<reference evidence="3 4" key="1">
    <citation type="submission" date="2016-10" db="EMBL/GenBank/DDBJ databases">
        <authorList>
            <person name="de Groot N.N."/>
        </authorList>
    </citation>
    <scope>NUCLEOTIDE SEQUENCE [LARGE SCALE GENOMIC DNA]</scope>
    <source>
        <strain evidence="3 4">DSM 28129</strain>
    </source>
</reference>
<dbReference type="Pfam" id="PF01522">
    <property type="entry name" value="Polysacc_deac_1"/>
    <property type="match status" value="1"/>
</dbReference>
<dbReference type="PANTHER" id="PTHR10587">
    <property type="entry name" value="GLYCOSYL TRANSFERASE-RELATED"/>
    <property type="match status" value="1"/>
</dbReference>
<dbReference type="GO" id="GO:0005975">
    <property type="term" value="P:carbohydrate metabolic process"/>
    <property type="evidence" value="ECO:0007669"/>
    <property type="project" value="InterPro"/>
</dbReference>
<evidence type="ECO:0000256" key="1">
    <source>
        <dbReference type="SAM" id="MobiDB-lite"/>
    </source>
</evidence>
<dbReference type="InterPro" id="IPR002509">
    <property type="entry name" value="NODB_dom"/>
</dbReference>
<dbReference type="Gene3D" id="3.20.20.370">
    <property type="entry name" value="Glycoside hydrolase/deacetylase"/>
    <property type="match status" value="1"/>
</dbReference>
<dbReference type="AlphaFoldDB" id="A0A1G7GGB5"/>
<name>A0A1G7GGB5_9BACL</name>
<dbReference type="GO" id="GO:0016810">
    <property type="term" value="F:hydrolase activity, acting on carbon-nitrogen (but not peptide) bonds"/>
    <property type="evidence" value="ECO:0007669"/>
    <property type="project" value="InterPro"/>
</dbReference>
<dbReference type="OrthoDB" id="258610at2"/>
<accession>A0A1G7GGB5</accession>
<feature type="compositionally biased region" description="Polar residues" evidence="1">
    <location>
        <begin position="63"/>
        <end position="80"/>
    </location>
</feature>
<protein>
    <submittedName>
        <fullName evidence="3">Peptidoglycan/xylan/chitin deacetylase, PgdA/CDA1 family</fullName>
    </submittedName>
</protein>
<evidence type="ECO:0000313" key="3">
    <source>
        <dbReference type="EMBL" id="SDE87198.1"/>
    </source>
</evidence>
<dbReference type="PROSITE" id="PS51677">
    <property type="entry name" value="NODB"/>
    <property type="match status" value="1"/>
</dbReference>
<keyword evidence="4" id="KW-1185">Reference proteome</keyword>
<feature type="region of interest" description="Disordered" evidence="1">
    <location>
        <begin position="36"/>
        <end position="99"/>
    </location>
</feature>
<dbReference type="InterPro" id="IPR011330">
    <property type="entry name" value="Glyco_hydro/deAcase_b/a-brl"/>
</dbReference>
<dbReference type="Proteomes" id="UP000198972">
    <property type="component" value="Unassembled WGS sequence"/>
</dbReference>
<dbReference type="STRING" id="670482.SAMN04488542_10340"/>
<dbReference type="PANTHER" id="PTHR10587:SF125">
    <property type="entry name" value="POLYSACCHARIDE DEACETYLASE YHEN-RELATED"/>
    <property type="match status" value="1"/>
</dbReference>
<feature type="compositionally biased region" description="Low complexity" evidence="1">
    <location>
        <begin position="81"/>
        <end position="99"/>
    </location>
</feature>
<sequence>MSYKKKMKFMISTAIILSAISLVFSIAAAGSVLYSQNKGSSSGDIISQKLSSTDTANDPDVTKVQQATSPKDTSSEDGNITTEVEQQQTETKQQPVTKPVSPKAKKIVYLTFDDGPSKYTNQIVSILEQKGIHATFFVIGNQLKGNEQKLKDAHDAGNYIGLHSMTHSKKILYNSGSSARFIKEFQKEQQLVNNILGYEPALIRAPYGSKPEIKGKFLDDIADAGFKMWDWTVDSKDWYYTGKPDRILQEVKRQVDQDTEVILMHEKSQTVEVLPKIIDYLHNKGYAFAVYKPNQHISVNFAKDERL</sequence>